<dbReference type="InterPro" id="IPR001719">
    <property type="entry name" value="AP_endonuc_2"/>
</dbReference>
<dbReference type="EMBL" id="DTHJ01000162">
    <property type="protein sequence ID" value="HHS63485.1"/>
    <property type="molecule type" value="Genomic_DNA"/>
</dbReference>
<comment type="caution">
    <text evidence="9">The sequence shown here is derived from an EMBL/GenBank/DDBJ whole genome shotgun (WGS) entry which is preliminary data.</text>
</comment>
<feature type="domain" description="Xylose isomerase-like TIM barrel" evidence="8">
    <location>
        <begin position="19"/>
        <end position="267"/>
    </location>
</feature>
<dbReference type="SUPFAM" id="SSF51658">
    <property type="entry name" value="Xylose isomerase-like"/>
    <property type="match status" value="1"/>
</dbReference>
<evidence type="ECO:0000256" key="2">
    <source>
        <dbReference type="ARBA" id="ARBA00022723"/>
    </source>
</evidence>
<name>A0A7C6EKR4_UNCW3</name>
<feature type="binding site" evidence="7">
    <location>
        <position position="173"/>
    </location>
    <ligand>
        <name>Zn(2+)</name>
        <dbReference type="ChEBI" id="CHEBI:29105"/>
        <label>2</label>
    </ligand>
</feature>
<dbReference type="HAMAP" id="MF_00152">
    <property type="entry name" value="Nfo"/>
    <property type="match status" value="1"/>
</dbReference>
<comment type="similarity">
    <text evidence="1 7">Belongs to the AP endonuclease 2 family.</text>
</comment>
<dbReference type="GO" id="GO:0003677">
    <property type="term" value="F:DNA binding"/>
    <property type="evidence" value="ECO:0007669"/>
    <property type="project" value="InterPro"/>
</dbReference>
<proteinExistence type="inferred from homology"/>
<keyword evidence="7" id="KW-0255">Endonuclease</keyword>
<dbReference type="PROSITE" id="PS51432">
    <property type="entry name" value="AP_NUCLEASE_F2_4"/>
    <property type="match status" value="1"/>
</dbReference>
<comment type="cofactor">
    <cofactor evidence="7">
        <name>Zn(2+)</name>
        <dbReference type="ChEBI" id="CHEBI:29105"/>
    </cofactor>
    <text evidence="7">Binds 3 Zn(2+) ions.</text>
</comment>
<evidence type="ECO:0000256" key="4">
    <source>
        <dbReference type="ARBA" id="ARBA00022801"/>
    </source>
</evidence>
<dbReference type="NCBIfam" id="TIGR00587">
    <property type="entry name" value="nfo"/>
    <property type="match status" value="1"/>
</dbReference>
<protein>
    <recommendedName>
        <fullName evidence="7">Probable endonuclease 4</fullName>
        <ecNumber evidence="7">3.1.21.2</ecNumber>
    </recommendedName>
    <alternativeName>
        <fullName evidence="7">Endodeoxyribonuclease IV</fullName>
    </alternativeName>
    <alternativeName>
        <fullName evidence="7">Endonuclease IV</fullName>
    </alternativeName>
</protein>
<dbReference type="InterPro" id="IPR036237">
    <property type="entry name" value="Xyl_isomerase-like_sf"/>
</dbReference>
<feature type="binding site" evidence="7">
    <location>
        <position position="140"/>
    </location>
    <ligand>
        <name>Zn(2+)</name>
        <dbReference type="ChEBI" id="CHEBI:29105"/>
        <label>1</label>
    </ligand>
</feature>
<feature type="binding site" evidence="7">
    <location>
        <position position="66"/>
    </location>
    <ligand>
        <name>Zn(2+)</name>
        <dbReference type="ChEBI" id="CHEBI:29105"/>
        <label>1</label>
    </ligand>
</feature>
<feature type="binding site" evidence="7">
    <location>
        <position position="254"/>
    </location>
    <ligand>
        <name>Zn(2+)</name>
        <dbReference type="ChEBI" id="CHEBI:29105"/>
        <label>2</label>
    </ligand>
</feature>
<feature type="binding site" evidence="7">
    <location>
        <position position="210"/>
    </location>
    <ligand>
        <name>Zn(2+)</name>
        <dbReference type="ChEBI" id="CHEBI:29105"/>
        <label>2</label>
    </ligand>
</feature>
<keyword evidence="4 7" id="KW-0378">Hydrolase</keyword>
<sequence>MKLGFHISIAGGFKYVCTRAKQTASETIQVFSRNPRSWKYKAIDDEDSAIFKKQIIDYGIGPVFVHLPYLNKLGSSNDILYERSIASLMEDLKRAEKLNAEYLITHSGSNLDIKSGIKKMIEAIIKALSHINNNVIILVENTAGSGNEFGYNFEQLGEIIKGVNSNRIGIVFDTAHAFAAGYELRTDKGVNETIRSLEKFIGLEHIYLIHFNDSLAKLGSKRDRHWHIGKGEIGKGMEFIINHPAFKHHPFIMETPRTGIKEDLLNMATARKMIRNS</sequence>
<comment type="function">
    <text evidence="7">Endonuclease IV plays a role in DNA repair. It cleaves phosphodiester bonds at apurinic or apyrimidinic (AP) sites, generating a 3'-hydroxyl group and a 5'-terminal sugar phosphate.</text>
</comment>
<feature type="binding site" evidence="7">
    <location>
        <position position="176"/>
    </location>
    <ligand>
        <name>Zn(2+)</name>
        <dbReference type="ChEBI" id="CHEBI:29105"/>
        <label>3</label>
    </ligand>
</feature>
<dbReference type="PANTHER" id="PTHR21445">
    <property type="entry name" value="ENDONUCLEASE IV ENDODEOXYRIBONUCLEASE IV"/>
    <property type="match status" value="1"/>
</dbReference>
<gene>
    <name evidence="7" type="primary">nfo</name>
    <name evidence="9" type="ORF">ENV70_07755</name>
</gene>
<keyword evidence="3 7" id="KW-0227">DNA damage</keyword>
<evidence type="ECO:0000313" key="9">
    <source>
        <dbReference type="EMBL" id="HHS63485.1"/>
    </source>
</evidence>
<dbReference type="GO" id="GO:0008081">
    <property type="term" value="F:phosphoric diester hydrolase activity"/>
    <property type="evidence" value="ECO:0007669"/>
    <property type="project" value="TreeGrafter"/>
</dbReference>
<evidence type="ECO:0000256" key="1">
    <source>
        <dbReference type="ARBA" id="ARBA00005340"/>
    </source>
</evidence>
<reference evidence="9" key="1">
    <citation type="journal article" date="2020" name="mSystems">
        <title>Genome- and Community-Level Interaction Insights into Carbon Utilization and Element Cycling Functions of Hydrothermarchaeota in Hydrothermal Sediment.</title>
        <authorList>
            <person name="Zhou Z."/>
            <person name="Liu Y."/>
            <person name="Xu W."/>
            <person name="Pan J."/>
            <person name="Luo Z.H."/>
            <person name="Li M."/>
        </authorList>
    </citation>
    <scope>NUCLEOTIDE SEQUENCE [LARGE SCALE GENOMIC DNA]</scope>
    <source>
        <strain evidence="9">SpSt-783</strain>
    </source>
</reference>
<feature type="binding site" evidence="7">
    <location>
        <position position="106"/>
    </location>
    <ligand>
        <name>Zn(2+)</name>
        <dbReference type="ChEBI" id="CHEBI:29105"/>
        <label>1</label>
    </ligand>
</feature>
<dbReference type="Gene3D" id="3.20.20.150">
    <property type="entry name" value="Divalent-metal-dependent TIM barrel enzymes"/>
    <property type="match status" value="1"/>
</dbReference>
<feature type="binding site" evidence="7">
    <location>
        <position position="140"/>
    </location>
    <ligand>
        <name>Zn(2+)</name>
        <dbReference type="ChEBI" id="CHEBI:29105"/>
        <label>2</label>
    </ligand>
</feature>
<feature type="binding site" evidence="7">
    <location>
        <position position="225"/>
    </location>
    <ligand>
        <name>Zn(2+)</name>
        <dbReference type="ChEBI" id="CHEBI:29105"/>
        <label>3</label>
    </ligand>
</feature>
<keyword evidence="7" id="KW-0540">Nuclease</keyword>
<evidence type="ECO:0000256" key="3">
    <source>
        <dbReference type="ARBA" id="ARBA00022763"/>
    </source>
</evidence>
<dbReference type="GO" id="GO:0008833">
    <property type="term" value="F:deoxyribonuclease IV (phage-T4-induced) activity"/>
    <property type="evidence" value="ECO:0007669"/>
    <property type="project" value="UniProtKB-UniRule"/>
</dbReference>
<feature type="binding site" evidence="7">
    <location>
        <position position="223"/>
    </location>
    <ligand>
        <name>Zn(2+)</name>
        <dbReference type="ChEBI" id="CHEBI:29105"/>
        <label>3</label>
    </ligand>
</feature>
<dbReference type="GO" id="GO:0008270">
    <property type="term" value="F:zinc ion binding"/>
    <property type="evidence" value="ECO:0007669"/>
    <property type="project" value="UniProtKB-UniRule"/>
</dbReference>
<dbReference type="FunFam" id="3.20.20.150:FF:000001">
    <property type="entry name" value="Probable endonuclease 4"/>
    <property type="match status" value="1"/>
</dbReference>
<evidence type="ECO:0000256" key="7">
    <source>
        <dbReference type="HAMAP-Rule" id="MF_00152"/>
    </source>
</evidence>
<dbReference type="CDD" id="cd00019">
    <property type="entry name" value="AP2Ec"/>
    <property type="match status" value="1"/>
</dbReference>
<dbReference type="Pfam" id="PF01261">
    <property type="entry name" value="AP_endonuc_2"/>
    <property type="match status" value="1"/>
</dbReference>
<organism evidence="9">
    <name type="scientific">candidate division WOR-3 bacterium</name>
    <dbReference type="NCBI Taxonomy" id="2052148"/>
    <lineage>
        <taxon>Bacteria</taxon>
        <taxon>Bacteria division WOR-3</taxon>
    </lineage>
</organism>
<keyword evidence="2 7" id="KW-0479">Metal-binding</keyword>
<dbReference type="GO" id="GO:0006284">
    <property type="term" value="P:base-excision repair"/>
    <property type="evidence" value="ECO:0007669"/>
    <property type="project" value="TreeGrafter"/>
</dbReference>
<dbReference type="InterPro" id="IPR013022">
    <property type="entry name" value="Xyl_isomerase-like_TIM-brl"/>
</dbReference>
<keyword evidence="5 7" id="KW-0862">Zinc</keyword>
<dbReference type="InterPro" id="IPR018246">
    <property type="entry name" value="AP_endonuc_F2_Zn_BS"/>
</dbReference>
<comment type="catalytic activity">
    <reaction evidence="7">
        <text>Endonucleolytic cleavage to 5'-phosphooligonucleotide end-products.</text>
        <dbReference type="EC" id="3.1.21.2"/>
    </reaction>
</comment>
<dbReference type="SMART" id="SM00518">
    <property type="entry name" value="AP2Ec"/>
    <property type="match status" value="1"/>
</dbReference>
<dbReference type="PROSITE" id="PS00731">
    <property type="entry name" value="AP_NUCLEASE_F2_3"/>
    <property type="match status" value="1"/>
</dbReference>
<keyword evidence="6 7" id="KW-0234">DNA repair</keyword>
<evidence type="ECO:0000256" key="6">
    <source>
        <dbReference type="ARBA" id="ARBA00023204"/>
    </source>
</evidence>
<dbReference type="AlphaFoldDB" id="A0A7C6EKR4"/>
<dbReference type="EC" id="3.1.21.2" evidence="7"/>
<evidence type="ECO:0000259" key="8">
    <source>
        <dbReference type="Pfam" id="PF01261"/>
    </source>
</evidence>
<evidence type="ECO:0000256" key="5">
    <source>
        <dbReference type="ARBA" id="ARBA00022833"/>
    </source>
</evidence>
<dbReference type="GO" id="GO:0003906">
    <property type="term" value="F:DNA-(apurinic or apyrimidinic site) endonuclease activity"/>
    <property type="evidence" value="ECO:0007669"/>
    <property type="project" value="TreeGrafter"/>
</dbReference>
<dbReference type="PANTHER" id="PTHR21445:SF0">
    <property type="entry name" value="APURINIC-APYRIMIDINIC ENDONUCLEASE"/>
    <property type="match status" value="1"/>
</dbReference>
<accession>A0A7C6EKR4</accession>